<proteinExistence type="inferred from homology"/>
<keyword evidence="6" id="KW-0687">Ribonucleoprotein</keyword>
<dbReference type="Pfam" id="PF00583">
    <property type="entry name" value="Acetyltransf_1"/>
    <property type="match status" value="1"/>
</dbReference>
<keyword evidence="3 6" id="KW-0808">Transferase</keyword>
<evidence type="ECO:0000256" key="1">
    <source>
        <dbReference type="ARBA" id="ARBA00005395"/>
    </source>
</evidence>
<sequence>MARAPQDAVVRPMRSVDVEALLPVERLLFAGDPPWTEAQFHDELARMPETRWYIVAELATTQTERRIVGYAGLRAPGIPGEPADIQTIAVTPEHQRRGIGSVLMDALIREAHARQADSIMLEVRSDNDAAIAFYTEYGFERIAVRRGYYGGGRDGLVMRKSLP</sequence>
<dbReference type="CDD" id="cd04301">
    <property type="entry name" value="NAT_SF"/>
    <property type="match status" value="1"/>
</dbReference>
<dbReference type="PROSITE" id="PS51186">
    <property type="entry name" value="GNAT"/>
    <property type="match status" value="1"/>
</dbReference>
<name>A0A6L9SC23_9ACTN</name>
<evidence type="ECO:0000313" key="7">
    <source>
        <dbReference type="Proteomes" id="UP000475214"/>
    </source>
</evidence>
<feature type="domain" description="N-acetyltransferase" evidence="5">
    <location>
        <begin position="8"/>
        <end position="163"/>
    </location>
</feature>
<dbReference type="PANTHER" id="PTHR43420">
    <property type="entry name" value="ACETYLTRANSFERASE"/>
    <property type="match status" value="1"/>
</dbReference>
<evidence type="ECO:0000256" key="2">
    <source>
        <dbReference type="ARBA" id="ARBA00022490"/>
    </source>
</evidence>
<evidence type="ECO:0000313" key="6">
    <source>
        <dbReference type="EMBL" id="NEE02915.1"/>
    </source>
</evidence>
<evidence type="ECO:0000256" key="4">
    <source>
        <dbReference type="ARBA" id="ARBA00023315"/>
    </source>
</evidence>
<dbReference type="PANTHER" id="PTHR43420:SF12">
    <property type="entry name" value="N-ACETYLTRANSFERASE DOMAIN-CONTAINING PROTEIN"/>
    <property type="match status" value="1"/>
</dbReference>
<dbReference type="EMBL" id="JAAGOA010000018">
    <property type="protein sequence ID" value="NEE02915.1"/>
    <property type="molecule type" value="Genomic_DNA"/>
</dbReference>
<dbReference type="InterPro" id="IPR050680">
    <property type="entry name" value="YpeA/RimI_acetyltransf"/>
</dbReference>
<keyword evidence="7" id="KW-1185">Reference proteome</keyword>
<comment type="caution">
    <text evidence="6">The sequence shown here is derived from an EMBL/GenBank/DDBJ whole genome shotgun (WGS) entry which is preliminary data.</text>
</comment>
<dbReference type="Gene3D" id="3.40.630.30">
    <property type="match status" value="1"/>
</dbReference>
<dbReference type="AlphaFoldDB" id="A0A6L9SC23"/>
<dbReference type="GO" id="GO:0005840">
    <property type="term" value="C:ribosome"/>
    <property type="evidence" value="ECO:0007669"/>
    <property type="project" value="UniProtKB-KW"/>
</dbReference>
<dbReference type="InterPro" id="IPR006464">
    <property type="entry name" value="AcTrfase_RimI/Ard1"/>
</dbReference>
<dbReference type="InterPro" id="IPR000182">
    <property type="entry name" value="GNAT_dom"/>
</dbReference>
<gene>
    <name evidence="6" type="primary">rimI</name>
    <name evidence="6" type="ORF">G1H10_22380</name>
</gene>
<dbReference type="InterPro" id="IPR016181">
    <property type="entry name" value="Acyl_CoA_acyltransferase"/>
</dbReference>
<dbReference type="GO" id="GO:0008080">
    <property type="term" value="F:N-acetyltransferase activity"/>
    <property type="evidence" value="ECO:0007669"/>
    <property type="project" value="InterPro"/>
</dbReference>
<dbReference type="NCBIfam" id="TIGR01575">
    <property type="entry name" value="rimI"/>
    <property type="match status" value="1"/>
</dbReference>
<keyword evidence="2" id="KW-0963">Cytoplasm</keyword>
<keyword evidence="4" id="KW-0012">Acyltransferase</keyword>
<evidence type="ECO:0000256" key="3">
    <source>
        <dbReference type="ARBA" id="ARBA00022679"/>
    </source>
</evidence>
<organism evidence="6 7">
    <name type="scientific">Phytoactinopolyspora halotolerans</name>
    <dbReference type="NCBI Taxonomy" id="1981512"/>
    <lineage>
        <taxon>Bacteria</taxon>
        <taxon>Bacillati</taxon>
        <taxon>Actinomycetota</taxon>
        <taxon>Actinomycetes</taxon>
        <taxon>Jiangellales</taxon>
        <taxon>Jiangellaceae</taxon>
        <taxon>Phytoactinopolyspora</taxon>
    </lineage>
</organism>
<reference evidence="6 7" key="1">
    <citation type="submission" date="2020-02" db="EMBL/GenBank/DDBJ databases">
        <authorList>
            <person name="Li X.-J."/>
            <person name="Han X.-M."/>
        </authorList>
    </citation>
    <scope>NUCLEOTIDE SEQUENCE [LARGE SCALE GENOMIC DNA]</scope>
    <source>
        <strain evidence="6 7">CCTCC AB 2017055</strain>
    </source>
</reference>
<accession>A0A6L9SC23</accession>
<dbReference type="SUPFAM" id="SSF55729">
    <property type="entry name" value="Acyl-CoA N-acyltransferases (Nat)"/>
    <property type="match status" value="1"/>
</dbReference>
<comment type="similarity">
    <text evidence="1">Belongs to the acetyltransferase family. RimI subfamily.</text>
</comment>
<dbReference type="Proteomes" id="UP000475214">
    <property type="component" value="Unassembled WGS sequence"/>
</dbReference>
<keyword evidence="6" id="KW-0689">Ribosomal protein</keyword>
<evidence type="ECO:0000259" key="5">
    <source>
        <dbReference type="PROSITE" id="PS51186"/>
    </source>
</evidence>
<protein>
    <submittedName>
        <fullName evidence="6">Ribosomal protein S18-alanine N-acetyltransferase</fullName>
    </submittedName>
</protein>